<gene>
    <name evidence="9" type="ORF">COU35_03285</name>
</gene>
<dbReference type="EC" id="3.1.3.89" evidence="5"/>
<organism evidence="9 10">
    <name type="scientific">Candidatus Magasanikbacteria bacterium CG10_big_fil_rev_8_21_14_0_10_47_10</name>
    <dbReference type="NCBI Taxonomy" id="1974652"/>
    <lineage>
        <taxon>Bacteria</taxon>
        <taxon>Candidatus Magasanikiibacteriota</taxon>
    </lineage>
</organism>
<dbReference type="InterPro" id="IPR006674">
    <property type="entry name" value="HD_domain"/>
</dbReference>
<dbReference type="Gene3D" id="1.10.3210.10">
    <property type="entry name" value="Hypothetical protein af1432"/>
    <property type="match status" value="1"/>
</dbReference>
<evidence type="ECO:0000256" key="5">
    <source>
        <dbReference type="ARBA" id="ARBA00012964"/>
    </source>
</evidence>
<proteinExistence type="predicted"/>
<evidence type="ECO:0000313" key="9">
    <source>
        <dbReference type="EMBL" id="PIR74290.1"/>
    </source>
</evidence>
<dbReference type="SUPFAM" id="SSF109604">
    <property type="entry name" value="HD-domain/PDEase-like"/>
    <property type="match status" value="1"/>
</dbReference>
<comment type="subunit">
    <text evidence="4">Homodimer.</text>
</comment>
<evidence type="ECO:0000313" key="10">
    <source>
        <dbReference type="Proteomes" id="UP000230154"/>
    </source>
</evidence>
<reference evidence="10" key="1">
    <citation type="submission" date="2017-09" db="EMBL/GenBank/DDBJ databases">
        <title>Depth-based differentiation of microbial function through sediment-hosted aquifers and enrichment of novel symbionts in the deep terrestrial subsurface.</title>
        <authorList>
            <person name="Probst A.J."/>
            <person name="Ladd B."/>
            <person name="Jarett J.K."/>
            <person name="Geller-Mcgrath D.E."/>
            <person name="Sieber C.M.K."/>
            <person name="Emerson J.B."/>
            <person name="Anantharaman K."/>
            <person name="Thomas B.C."/>
            <person name="Malmstrom R."/>
            <person name="Stieglmeier M."/>
            <person name="Klingl A."/>
            <person name="Woyke T."/>
            <person name="Ryan C.M."/>
            <person name="Banfield J.F."/>
        </authorList>
    </citation>
    <scope>NUCLEOTIDE SEQUENCE [LARGE SCALE GENOMIC DNA]</scope>
</reference>
<keyword evidence="7" id="KW-0378">Hydrolase</keyword>
<dbReference type="GO" id="GO:0005737">
    <property type="term" value="C:cytoplasm"/>
    <property type="evidence" value="ECO:0007669"/>
    <property type="project" value="TreeGrafter"/>
</dbReference>
<dbReference type="InterPro" id="IPR003607">
    <property type="entry name" value="HD/PDEase_dom"/>
</dbReference>
<dbReference type="SMART" id="SM00471">
    <property type="entry name" value="HDc"/>
    <property type="match status" value="1"/>
</dbReference>
<evidence type="ECO:0000256" key="4">
    <source>
        <dbReference type="ARBA" id="ARBA00011738"/>
    </source>
</evidence>
<evidence type="ECO:0000256" key="2">
    <source>
        <dbReference type="ARBA" id="ARBA00001936"/>
    </source>
</evidence>
<evidence type="ECO:0000256" key="7">
    <source>
        <dbReference type="ARBA" id="ARBA00022801"/>
    </source>
</evidence>
<sequence length="213" mass="24388">MIHKREPRMAQKIPDILKFLHRINKLKDVTRFNTSLSENGDTVADHSWRLALMVFLVGSELEIPVNVCRAMQLALVHDLAELETGDIDAYDAIVQGLDKSEKKKKEAAAMQDILKDISFGSSIHALWEEYEAQESPEAKFVRALDRIEAYLHLDNDNTGLYVPEEFHGDYADDAVQRFDDAVKHFPPLKQILDPVKTELKQKFDTLGVKWVEK</sequence>
<dbReference type="AlphaFoldDB" id="A0A2H0TQ48"/>
<dbReference type="EMBL" id="PFCB01000023">
    <property type="protein sequence ID" value="PIR74290.1"/>
    <property type="molecule type" value="Genomic_DNA"/>
</dbReference>
<dbReference type="Proteomes" id="UP000230154">
    <property type="component" value="Unassembled WGS sequence"/>
</dbReference>
<dbReference type="PANTHER" id="PTHR11845:SF13">
    <property type="entry name" value="5'-DEOXYNUCLEOTIDASE HDDC2"/>
    <property type="match status" value="1"/>
</dbReference>
<dbReference type="Pfam" id="PF13023">
    <property type="entry name" value="HD_3"/>
    <property type="match status" value="1"/>
</dbReference>
<name>A0A2H0TQ48_9BACT</name>
<comment type="cofactor">
    <cofactor evidence="2">
        <name>Mn(2+)</name>
        <dbReference type="ChEBI" id="CHEBI:29035"/>
    </cofactor>
</comment>
<protein>
    <recommendedName>
        <fullName evidence="5">5'-deoxynucleotidase</fullName>
        <ecNumber evidence="5">3.1.3.89</ecNumber>
    </recommendedName>
</protein>
<accession>A0A2H0TQ48</accession>
<evidence type="ECO:0000259" key="8">
    <source>
        <dbReference type="SMART" id="SM00471"/>
    </source>
</evidence>
<comment type="caution">
    <text evidence="9">The sequence shown here is derived from an EMBL/GenBank/DDBJ whole genome shotgun (WGS) entry which is preliminary data.</text>
</comment>
<comment type="catalytic activity">
    <reaction evidence="1">
        <text>a 2'-deoxyribonucleoside 5'-phosphate + H2O = a 2'-deoxyribonucleoside + phosphate</text>
        <dbReference type="Rhea" id="RHEA:36167"/>
        <dbReference type="ChEBI" id="CHEBI:15377"/>
        <dbReference type="ChEBI" id="CHEBI:18274"/>
        <dbReference type="ChEBI" id="CHEBI:43474"/>
        <dbReference type="ChEBI" id="CHEBI:65317"/>
        <dbReference type="EC" id="3.1.3.89"/>
    </reaction>
</comment>
<comment type="cofactor">
    <cofactor evidence="3">
        <name>Co(2+)</name>
        <dbReference type="ChEBI" id="CHEBI:48828"/>
    </cofactor>
</comment>
<keyword evidence="6" id="KW-0479">Metal-binding</keyword>
<dbReference type="GO" id="GO:0002953">
    <property type="term" value="F:5'-deoxynucleotidase activity"/>
    <property type="evidence" value="ECO:0007669"/>
    <property type="project" value="UniProtKB-EC"/>
</dbReference>
<evidence type="ECO:0000256" key="6">
    <source>
        <dbReference type="ARBA" id="ARBA00022723"/>
    </source>
</evidence>
<dbReference type="PANTHER" id="PTHR11845">
    <property type="entry name" value="5'-DEOXYNUCLEOTIDASE HDDC2"/>
    <property type="match status" value="1"/>
</dbReference>
<dbReference type="InterPro" id="IPR039356">
    <property type="entry name" value="YfbR/HDDC2"/>
</dbReference>
<feature type="domain" description="HD/PDEase" evidence="8">
    <location>
        <begin position="39"/>
        <end position="159"/>
    </location>
</feature>
<evidence type="ECO:0000256" key="1">
    <source>
        <dbReference type="ARBA" id="ARBA00001638"/>
    </source>
</evidence>
<dbReference type="GO" id="GO:0046872">
    <property type="term" value="F:metal ion binding"/>
    <property type="evidence" value="ECO:0007669"/>
    <property type="project" value="UniProtKB-KW"/>
</dbReference>
<evidence type="ECO:0000256" key="3">
    <source>
        <dbReference type="ARBA" id="ARBA00001941"/>
    </source>
</evidence>